<comment type="caution">
    <text evidence="1">The sequence shown here is derived from an EMBL/GenBank/DDBJ whole genome shotgun (WGS) entry which is preliminary data.</text>
</comment>
<dbReference type="EMBL" id="JAVRJZ010000009">
    <property type="protein sequence ID" value="KAK2718420.1"/>
    <property type="molecule type" value="Genomic_DNA"/>
</dbReference>
<protein>
    <submittedName>
        <fullName evidence="1">Uncharacterized protein</fullName>
    </submittedName>
</protein>
<evidence type="ECO:0000313" key="1">
    <source>
        <dbReference type="EMBL" id="KAK2718420.1"/>
    </source>
</evidence>
<dbReference type="Proteomes" id="UP001187531">
    <property type="component" value="Unassembled WGS sequence"/>
</dbReference>
<reference evidence="1" key="1">
    <citation type="submission" date="2023-07" db="EMBL/GenBank/DDBJ databases">
        <title>Chromosome-level genome assembly of Artemia franciscana.</title>
        <authorList>
            <person name="Jo E."/>
        </authorList>
    </citation>
    <scope>NUCLEOTIDE SEQUENCE</scope>
    <source>
        <tissue evidence="1">Whole body</tissue>
    </source>
</reference>
<organism evidence="1 2">
    <name type="scientific">Artemia franciscana</name>
    <name type="common">Brine shrimp</name>
    <name type="synonym">Artemia sanfranciscana</name>
    <dbReference type="NCBI Taxonomy" id="6661"/>
    <lineage>
        <taxon>Eukaryota</taxon>
        <taxon>Metazoa</taxon>
        <taxon>Ecdysozoa</taxon>
        <taxon>Arthropoda</taxon>
        <taxon>Crustacea</taxon>
        <taxon>Branchiopoda</taxon>
        <taxon>Anostraca</taxon>
        <taxon>Artemiidae</taxon>
        <taxon>Artemia</taxon>
    </lineage>
</organism>
<keyword evidence="2" id="KW-1185">Reference proteome</keyword>
<dbReference type="AlphaFoldDB" id="A0AA88HUR8"/>
<dbReference type="PANTHER" id="PTHR22796:SF1">
    <property type="entry name" value="VWFA DOMAIN-CONTAINING PROTEIN"/>
    <property type="match status" value="1"/>
</dbReference>
<proteinExistence type="predicted"/>
<dbReference type="PANTHER" id="PTHR22796">
    <property type="entry name" value="URG4-RELATED"/>
    <property type="match status" value="1"/>
</dbReference>
<name>A0AA88HUR8_ARTSF</name>
<evidence type="ECO:0000313" key="2">
    <source>
        <dbReference type="Proteomes" id="UP001187531"/>
    </source>
</evidence>
<gene>
    <name evidence="1" type="ORF">QYM36_005659</name>
</gene>
<accession>A0AA88HUR8</accession>
<sequence>MRDEIAEEFRTGNMKEKTEEQLIEMFNRIFDNIVKRAKEENPPMDVQNAVLKAYRTNSTIASLGIDLLCDNEKTSLWGKLWNGSKNKAKNLIDSVVEWLAHGQTDKNPIEKMVIPMVVRAANGRKFYCDAVVHNTINDIETFIRRQNKKMNKWERKQIHRAAYDLLTNIFVDIQLKWEQENSVYMRFKSMKMAMQRYCLNVAKGLEEVDLIASILEEFFSKHKVKAYESEIVETVMTNLRKKCWPQSPKYVQGHMDLYLIDEIEPKGIDEVISLIKRPRYLKELTTKRLIRFEIEIVLEHLKWDTFRSKLEGCLENTYSTSVNVESGSFQFNQLLKSFQIFASKYIADELKNEMNALGWTGLEQMSIEFEARHINGIINKFTAVIFSVDKEKVINSILLQLQDNRLFAAAFCTSCVEQCHLCRSFCILEISHDGCHDCFHQPRGLRGAKYIETRKLSQNACNTMPPRHQFILKNDEKWMYADYSKKFDTWLQPDRTQLVSEYRQYLISRYNEEIAKYYSVNPSDTVDPAESLDVVTSKIKRRLDFFKDFPQH</sequence>